<protein>
    <submittedName>
        <fullName evidence="3">SRPBCC domain-containing protein</fullName>
    </submittedName>
</protein>
<dbReference type="Proteomes" id="UP001589818">
    <property type="component" value="Unassembled WGS sequence"/>
</dbReference>
<organism evidence="3 4">
    <name type="scientific">Paenibacillus mendelii</name>
    <dbReference type="NCBI Taxonomy" id="206163"/>
    <lineage>
        <taxon>Bacteria</taxon>
        <taxon>Bacillati</taxon>
        <taxon>Bacillota</taxon>
        <taxon>Bacilli</taxon>
        <taxon>Bacillales</taxon>
        <taxon>Paenibacillaceae</taxon>
        <taxon>Paenibacillus</taxon>
    </lineage>
</organism>
<dbReference type="RefSeq" id="WP_204821755.1">
    <property type="nucleotide sequence ID" value="NZ_JANHOF010000036.1"/>
</dbReference>
<dbReference type="SUPFAM" id="SSF55961">
    <property type="entry name" value="Bet v1-like"/>
    <property type="match status" value="1"/>
</dbReference>
<feature type="domain" description="Activator of Hsp90 ATPase homologue 1/2-like C-terminal" evidence="2">
    <location>
        <begin position="13"/>
        <end position="131"/>
    </location>
</feature>
<dbReference type="InterPro" id="IPR013538">
    <property type="entry name" value="ASHA1/2-like_C"/>
</dbReference>
<dbReference type="Gene3D" id="3.30.530.20">
    <property type="match status" value="1"/>
</dbReference>
<reference evidence="3 4" key="1">
    <citation type="submission" date="2024-09" db="EMBL/GenBank/DDBJ databases">
        <authorList>
            <person name="Sun Q."/>
            <person name="Mori K."/>
        </authorList>
    </citation>
    <scope>NUCLEOTIDE SEQUENCE [LARGE SCALE GENOMIC DNA]</scope>
    <source>
        <strain evidence="3 4">CCM 4839</strain>
    </source>
</reference>
<gene>
    <name evidence="3" type="ORF">ACFFJ8_12115</name>
</gene>
<dbReference type="Pfam" id="PF08327">
    <property type="entry name" value="AHSA1"/>
    <property type="match status" value="1"/>
</dbReference>
<evidence type="ECO:0000256" key="1">
    <source>
        <dbReference type="ARBA" id="ARBA00006817"/>
    </source>
</evidence>
<accession>A0ABV6J8D0</accession>
<sequence>MSLTLSLDFQYTTSIEKAWSALTDSSKLAKWITENDFKPVVGQHFQFRHQPSEYWDGIVDGEVLIVEAPNRLSYSWATGDEKHTVTWTLQDLGDGKVNLHLEQTGFSNAYGLEGAKYGWSEWFGKFETVLEQ</sequence>
<dbReference type="EMBL" id="JBHLVF010000016">
    <property type="protein sequence ID" value="MFC0392106.1"/>
    <property type="molecule type" value="Genomic_DNA"/>
</dbReference>
<name>A0ABV6J8D0_9BACL</name>
<evidence type="ECO:0000313" key="4">
    <source>
        <dbReference type="Proteomes" id="UP001589818"/>
    </source>
</evidence>
<keyword evidence="4" id="KW-1185">Reference proteome</keyword>
<comment type="similarity">
    <text evidence="1">Belongs to the AHA1 family.</text>
</comment>
<comment type="caution">
    <text evidence="3">The sequence shown here is derived from an EMBL/GenBank/DDBJ whole genome shotgun (WGS) entry which is preliminary data.</text>
</comment>
<evidence type="ECO:0000313" key="3">
    <source>
        <dbReference type="EMBL" id="MFC0392106.1"/>
    </source>
</evidence>
<dbReference type="CDD" id="cd07814">
    <property type="entry name" value="SRPBCC_CalC_Aha1-like"/>
    <property type="match status" value="1"/>
</dbReference>
<evidence type="ECO:0000259" key="2">
    <source>
        <dbReference type="Pfam" id="PF08327"/>
    </source>
</evidence>
<dbReference type="InterPro" id="IPR023393">
    <property type="entry name" value="START-like_dom_sf"/>
</dbReference>
<proteinExistence type="inferred from homology"/>